<organism evidence="4 5">
    <name type="scientific">Aspergillus sclerotioniger CBS 115572</name>
    <dbReference type="NCBI Taxonomy" id="1450535"/>
    <lineage>
        <taxon>Eukaryota</taxon>
        <taxon>Fungi</taxon>
        <taxon>Dikarya</taxon>
        <taxon>Ascomycota</taxon>
        <taxon>Pezizomycotina</taxon>
        <taxon>Eurotiomycetes</taxon>
        <taxon>Eurotiomycetidae</taxon>
        <taxon>Eurotiales</taxon>
        <taxon>Aspergillaceae</taxon>
        <taxon>Aspergillus</taxon>
        <taxon>Aspergillus subgen. Circumdati</taxon>
    </lineage>
</organism>
<dbReference type="GO" id="GO:0052689">
    <property type="term" value="F:carboxylic ester hydrolase activity"/>
    <property type="evidence" value="ECO:0007669"/>
    <property type="project" value="UniProtKB-ARBA"/>
</dbReference>
<feature type="signal peptide" evidence="3">
    <location>
        <begin position="1"/>
        <end position="20"/>
    </location>
</feature>
<sequence>MQLSKFTALALAISLGQANAALSNSTECADVHFMLARGTTESYPGTTYSLAELVSESLTVTNNYESIIYPAVSETASNSYFIGRAAVGTQVNRYAAACPDSRIVLLSYSQGAMIVGDALAGGGGNSVLGNATEPLISEEVSKHIAVNVFYGNPRHVPYEPYDFGHNATAVTGKYPRLQSQIDDLNERYTDVIGDWCNNGDSVCSPSEGADALALHTAYATDYDTIAAAWVLAKLRDE</sequence>
<keyword evidence="3" id="KW-0732">Signal</keyword>
<dbReference type="RefSeq" id="XP_025472985.1">
    <property type="nucleotide sequence ID" value="XM_025616131.1"/>
</dbReference>
<gene>
    <name evidence="4" type="ORF">BO94DRAFT_591799</name>
</gene>
<dbReference type="EMBL" id="MSFK01000001">
    <property type="protein sequence ID" value="PWY96224.1"/>
    <property type="molecule type" value="Genomic_DNA"/>
</dbReference>
<feature type="chain" id="PRO_5016440138" evidence="3">
    <location>
        <begin position="21"/>
        <end position="237"/>
    </location>
</feature>
<evidence type="ECO:0000313" key="4">
    <source>
        <dbReference type="EMBL" id="PWY96224.1"/>
    </source>
</evidence>
<dbReference type="InterPro" id="IPR000675">
    <property type="entry name" value="Cutinase/axe"/>
</dbReference>
<keyword evidence="1 4" id="KW-0378">Hydrolase</keyword>
<dbReference type="Proteomes" id="UP000246702">
    <property type="component" value="Unassembled WGS sequence"/>
</dbReference>
<dbReference type="PANTHER" id="PTHR33630:SF9">
    <property type="entry name" value="CUTINASE 4"/>
    <property type="match status" value="1"/>
</dbReference>
<dbReference type="GeneID" id="37118274"/>
<name>A0A317XC55_9EURO</name>
<accession>A0A317XC55</accession>
<evidence type="ECO:0000256" key="3">
    <source>
        <dbReference type="SAM" id="SignalP"/>
    </source>
</evidence>
<evidence type="ECO:0000313" key="5">
    <source>
        <dbReference type="Proteomes" id="UP000246702"/>
    </source>
</evidence>
<dbReference type="Gene3D" id="3.40.50.1820">
    <property type="entry name" value="alpha/beta hydrolase"/>
    <property type="match status" value="1"/>
</dbReference>
<dbReference type="PANTHER" id="PTHR33630">
    <property type="entry name" value="CUTINASE RV1984C-RELATED-RELATED"/>
    <property type="match status" value="1"/>
</dbReference>
<reference evidence="4 5" key="1">
    <citation type="submission" date="2016-12" db="EMBL/GenBank/DDBJ databases">
        <title>The genomes of Aspergillus section Nigri reveals drivers in fungal speciation.</title>
        <authorList>
            <consortium name="DOE Joint Genome Institute"/>
            <person name="Vesth T.C."/>
            <person name="Nybo J."/>
            <person name="Theobald S."/>
            <person name="Brandl J."/>
            <person name="Frisvad J.C."/>
            <person name="Nielsen K.F."/>
            <person name="Lyhne E.K."/>
            <person name="Kogle M.E."/>
            <person name="Kuo A."/>
            <person name="Riley R."/>
            <person name="Clum A."/>
            <person name="Nolan M."/>
            <person name="Lipzen A."/>
            <person name="Salamov A."/>
            <person name="Henrissat B."/>
            <person name="Wiebenga A."/>
            <person name="De Vries R.P."/>
            <person name="Grigoriev I.V."/>
            <person name="Mortensen U.H."/>
            <person name="Andersen M.R."/>
            <person name="Baker S.E."/>
        </authorList>
    </citation>
    <scope>NUCLEOTIDE SEQUENCE [LARGE SCALE GENOMIC DNA]</scope>
    <source>
        <strain evidence="4 5">CBS 115572</strain>
    </source>
</reference>
<dbReference type="Pfam" id="PF01083">
    <property type="entry name" value="Cutinase"/>
    <property type="match status" value="1"/>
</dbReference>
<keyword evidence="2" id="KW-1015">Disulfide bond</keyword>
<proteinExistence type="predicted"/>
<evidence type="ECO:0000256" key="2">
    <source>
        <dbReference type="ARBA" id="ARBA00023157"/>
    </source>
</evidence>
<dbReference type="SMART" id="SM01110">
    <property type="entry name" value="Cutinase"/>
    <property type="match status" value="1"/>
</dbReference>
<dbReference type="SUPFAM" id="SSF53474">
    <property type="entry name" value="alpha/beta-Hydrolases"/>
    <property type="match status" value="1"/>
</dbReference>
<comment type="caution">
    <text evidence="4">The sequence shown here is derived from an EMBL/GenBank/DDBJ whole genome shotgun (WGS) entry which is preliminary data.</text>
</comment>
<dbReference type="AlphaFoldDB" id="A0A317XC55"/>
<keyword evidence="5" id="KW-1185">Reference proteome</keyword>
<protein>
    <submittedName>
        <fullName evidence="4">Alpha/beta-hydrolase</fullName>
    </submittedName>
</protein>
<evidence type="ECO:0000256" key="1">
    <source>
        <dbReference type="ARBA" id="ARBA00022801"/>
    </source>
</evidence>
<dbReference type="InterPro" id="IPR029058">
    <property type="entry name" value="AB_hydrolase_fold"/>
</dbReference>
<dbReference type="OrthoDB" id="2586582at2759"/>